<reference evidence="2" key="1">
    <citation type="journal article" date="2014" name="Genome Announc.">
        <title>Draft genome sequence of Colletotrichum sublineola, a destructive pathogen of cultivated sorghum.</title>
        <authorList>
            <person name="Baroncelli R."/>
            <person name="Sanz-Martin J.M."/>
            <person name="Rech G.E."/>
            <person name="Sukno S.A."/>
            <person name="Thon M.R."/>
        </authorList>
    </citation>
    <scope>NUCLEOTIDE SEQUENCE [LARGE SCALE GENOMIC DNA]</scope>
    <source>
        <strain evidence="2">TX430BB</strain>
    </source>
</reference>
<name>A0A066WXJ9_COLSU</name>
<keyword evidence="2" id="KW-1185">Reference proteome</keyword>
<evidence type="ECO:0000313" key="2">
    <source>
        <dbReference type="Proteomes" id="UP000027238"/>
    </source>
</evidence>
<proteinExistence type="predicted"/>
<dbReference type="AlphaFoldDB" id="A0A066WXJ9"/>
<accession>A0A066WXJ9</accession>
<evidence type="ECO:0000313" key="1">
    <source>
        <dbReference type="EMBL" id="KDN61442.1"/>
    </source>
</evidence>
<organism evidence="1 2">
    <name type="scientific">Colletotrichum sublineola</name>
    <name type="common">Sorghum anthracnose fungus</name>
    <dbReference type="NCBI Taxonomy" id="1173701"/>
    <lineage>
        <taxon>Eukaryota</taxon>
        <taxon>Fungi</taxon>
        <taxon>Dikarya</taxon>
        <taxon>Ascomycota</taxon>
        <taxon>Pezizomycotina</taxon>
        <taxon>Sordariomycetes</taxon>
        <taxon>Hypocreomycetidae</taxon>
        <taxon>Glomerellales</taxon>
        <taxon>Glomerellaceae</taxon>
        <taxon>Colletotrichum</taxon>
        <taxon>Colletotrichum graminicola species complex</taxon>
    </lineage>
</organism>
<dbReference type="HOGENOM" id="CLU_2049569_0_0_1"/>
<gene>
    <name evidence="1" type="ORF">CSUB01_00763</name>
</gene>
<dbReference type="EMBL" id="JMSE01001414">
    <property type="protein sequence ID" value="KDN61442.1"/>
    <property type="molecule type" value="Genomic_DNA"/>
</dbReference>
<dbReference type="Proteomes" id="UP000027238">
    <property type="component" value="Unassembled WGS sequence"/>
</dbReference>
<comment type="caution">
    <text evidence="1">The sequence shown here is derived from an EMBL/GenBank/DDBJ whole genome shotgun (WGS) entry which is preliminary data.</text>
</comment>
<protein>
    <submittedName>
        <fullName evidence="1">Uncharacterized protein</fullName>
    </submittedName>
</protein>
<sequence length="120" mass="12686">MASGAGGQALVSLACMPKRACLPPSPPQTVGAWAESITSIPDLRPFGIWTGLLSAHTLQPHPAHHPPAGSVTYLRLKSPGESIFLTQRGAASWSCDCIPDVEYLLQTMPRKSVQANPATN</sequence>